<reference evidence="1" key="1">
    <citation type="submission" date="2019-08" db="EMBL/GenBank/DDBJ databases">
        <authorList>
            <person name="Kucharzyk K."/>
            <person name="Murdoch R.W."/>
            <person name="Higgins S."/>
            <person name="Loffler F."/>
        </authorList>
    </citation>
    <scope>NUCLEOTIDE SEQUENCE</scope>
</reference>
<dbReference type="AlphaFoldDB" id="A0A645CFB5"/>
<protein>
    <submittedName>
        <fullName evidence="1">Uncharacterized protein</fullName>
    </submittedName>
</protein>
<accession>A0A645CFB5</accession>
<organism evidence="1">
    <name type="scientific">bioreactor metagenome</name>
    <dbReference type="NCBI Taxonomy" id="1076179"/>
    <lineage>
        <taxon>unclassified sequences</taxon>
        <taxon>metagenomes</taxon>
        <taxon>ecological metagenomes</taxon>
    </lineage>
</organism>
<gene>
    <name evidence="1" type="ORF">SDC9_122660</name>
</gene>
<comment type="caution">
    <text evidence="1">The sequence shown here is derived from an EMBL/GenBank/DDBJ whole genome shotgun (WGS) entry which is preliminary data.</text>
</comment>
<evidence type="ECO:0000313" key="1">
    <source>
        <dbReference type="EMBL" id="MPM75666.1"/>
    </source>
</evidence>
<proteinExistence type="predicted"/>
<dbReference type="EMBL" id="VSSQ01026776">
    <property type="protein sequence ID" value="MPM75666.1"/>
    <property type="molecule type" value="Genomic_DNA"/>
</dbReference>
<name>A0A645CFB5_9ZZZZ</name>
<sequence>MEIKTVENYQKCENAQSIEQKFGMECMAGVKDCKDQDCPYVVYYC</sequence>